<feature type="zinc finger region" description="TRAF-type" evidence="7">
    <location>
        <begin position="1052"/>
        <end position="1103"/>
    </location>
</feature>
<feature type="domain" description="TRAF-type" evidence="10">
    <location>
        <begin position="2366"/>
        <end position="2411"/>
    </location>
</feature>
<dbReference type="OrthoDB" id="186134at2759"/>
<comment type="caution">
    <text evidence="11">The sequence shown here is derived from an EMBL/GenBank/DDBJ whole genome shotgun (WGS) entry which is preliminary data.</text>
</comment>
<feature type="domain" description="TRAF-type" evidence="10">
    <location>
        <begin position="479"/>
        <end position="534"/>
    </location>
</feature>
<dbReference type="Pfam" id="PF02176">
    <property type="entry name" value="zf-TRAF"/>
    <property type="match status" value="6"/>
</dbReference>
<dbReference type="PANTHER" id="PTHR24198">
    <property type="entry name" value="ANKYRIN REPEAT AND PROTEIN KINASE DOMAIN-CONTAINING PROTEIN"/>
    <property type="match status" value="1"/>
</dbReference>
<evidence type="ECO:0000256" key="9">
    <source>
        <dbReference type="SAM" id="MobiDB-lite"/>
    </source>
</evidence>
<feature type="domain" description="TRAF-type" evidence="10">
    <location>
        <begin position="564"/>
        <end position="622"/>
    </location>
</feature>
<keyword evidence="4 7" id="KW-0862">Zinc</keyword>
<dbReference type="Gene3D" id="1.25.40.20">
    <property type="entry name" value="Ankyrin repeat-containing domain"/>
    <property type="match status" value="4"/>
</dbReference>
<dbReference type="SUPFAM" id="SSF49599">
    <property type="entry name" value="TRAF domain-like"/>
    <property type="match status" value="3"/>
</dbReference>
<organism evidence="11 12">
    <name type="scientific">Triparma columacea</name>
    <dbReference type="NCBI Taxonomy" id="722753"/>
    <lineage>
        <taxon>Eukaryota</taxon>
        <taxon>Sar</taxon>
        <taxon>Stramenopiles</taxon>
        <taxon>Ochrophyta</taxon>
        <taxon>Bolidophyceae</taxon>
        <taxon>Parmales</taxon>
        <taxon>Triparmaceae</taxon>
        <taxon>Triparma</taxon>
    </lineage>
</organism>
<evidence type="ECO:0000256" key="1">
    <source>
        <dbReference type="ARBA" id="ARBA00022723"/>
    </source>
</evidence>
<evidence type="ECO:0000256" key="5">
    <source>
        <dbReference type="ARBA" id="ARBA00023043"/>
    </source>
</evidence>
<dbReference type="PROSITE" id="PS50088">
    <property type="entry name" value="ANK_REPEAT"/>
    <property type="match status" value="4"/>
</dbReference>
<feature type="zinc finger region" description="TRAF-type" evidence="7">
    <location>
        <begin position="564"/>
        <end position="622"/>
    </location>
</feature>
<evidence type="ECO:0000259" key="10">
    <source>
        <dbReference type="PROSITE" id="PS50145"/>
    </source>
</evidence>
<keyword evidence="2" id="KW-0677">Repeat</keyword>
<feature type="compositionally biased region" description="Basic and acidic residues" evidence="9">
    <location>
        <begin position="2492"/>
        <end position="2532"/>
    </location>
</feature>
<dbReference type="Gene3D" id="1.20.920.20">
    <property type="match status" value="1"/>
</dbReference>
<feature type="domain" description="TRAF-type" evidence="10">
    <location>
        <begin position="2227"/>
        <end position="2272"/>
    </location>
</feature>
<feature type="repeat" description="ANK" evidence="6">
    <location>
        <begin position="1201"/>
        <end position="1233"/>
    </location>
</feature>
<sequence length="2532" mass="288058">MPRGDDDGALEDPYSALRGQVQHAVSSGHFERAVELLTSLAEATSPRFHGEPLGDTTMPLDQSLAEDVGTDLDSAVLTPLPPPSLRTSSLTTTYYPPSSADLSYGPLHETVMLAACAQGKPKAVISLLSLGSNPNRPNGKGLTPLMKAAGAGHHKVVSILLAQPSIGLFAQDKTGRSALDWARIGDKRKCILLLETAMEKDISSQRAAEFGKIKQQELTRLIERNQRYYELLIKHTTENNLAEVMKLVDNVPFDRKEYLETLAALELPHDPPETPYFIDVETDQGATPLMLACAQADVMSVEKLLKGGAKKDSENRRGHTALSWTCVCGHQDVVTALITGGVNATSASRLENKTPLQHAAYNGTTQCVNILLDHYYQIALDRRFNLSQKKLSKLEQWDMERNWMKPYEKLVLHKDIYQKTALEWATDHDLKETMALMRAAEDRIKKRHEELAREDALAQSVPCRLGCGYVDRADRIEKHEVQRCPKRIVGCEMCGKNIPANTIPDHDANHCPKRVMRCENRYRGCEQTMPFDQLFAHCKHRCMYRRDECRLCHKSLLHHQRDFHEAELCGERTVNCEPPNGLGCGAVLKAKDLREHCRHNCPNRPLKCRIGCGNKFPAKELKDHEQNFCLQPCSWEGCGRLIGPEDVRTLHEKFLCPRRVVKCPDCPIGGLVAERLEVHQACLCPKRKVKGLFDLDQILADQRPKYEEVEMGECPERMQRCRLNYIGRRIGVRNEQSGLFETCQIVHYRETDGRFRVQFPNGFRWRSLGELDFVIMDDKNWGCGFVSESCMERHMNSECKYRAVLCRLGCGQRVFERGRIKHEAEQCPKREVVCPNGCKKEMADEDLMDHMEHHCPLRNVFCGSCGLSLPLPDLEVHQQTTCPLALVRCTLGCGVELKVGQIKKHNEEECPKRLVTCKACGDSSLFADELKAHLDGTLRDQECKMRKINCEQCEELVVAKDMESHLADSCDKRIVTCDCGAKIVAEMLSDHRILECPAVIRYCSLGCGEKMRVMDMPEHQKTTCKKRHLLAGKLLVCSLGCGAQVSFNEQFTHMTSMCPKRIVECPNRCPEIVRFEEQEEHLQVCRFRRVTCGNKAKTCLRQVRAWFFVNQDTKKKELVCCENHQNNALMYAVEQGEIKLVNFMLEHTENRGLDFETPFGDTPLTKAAQTGNVEMLQLLVGRAQADDNFYLSDFINYETCRGKTALSEAAKSNMPDAIKYLVSKRAKIDHKTEFYRKTAIDWASNMGCGEALDELRRAYRVELDIRVLFVKITMGDVAFCKKMVQDGEFYRLNHVRTLEMEIKAARAELKLYEAEAKENIDQLQALEPKVAEIKAELEQNEVRVDNISSTADLLLERTRDLADGLQTGFTNAVIALQKCEASDVEEILSIKRPPEEILQVIKALCLLKGIKPAEKKQGRDLPPASSRPNSRPASRDAAHQGGHGDSNSQIDKVAQMEELMGYWASAKKLLKAKNLSHQLRYYPKSKTPAGSLQQIGRQITALGFLDYDLKYRLFTDLPVEKEREDSIFGRHDDSSTLEDDKKEDPEPTLAIVEPELEENGFAIVAALSKWIKAICNYAAKSQELEDTKSSEVVFREEFDVEIIKLKRERVDAEIAHFRLALLSREIEDAESRIRWATRRIEGGEKKLQIAKLFAIVTPSGHSLLSWAAAWGNLEILDVFLDHGAYPGYGDQYADLCAKVLQLTFRHHLWRKNRPPWSKELAREYRSREMGFGFASQSMLDQMRKTRERVRMPLTEAYFNGQYFVSDSFEKKKIPMYHASLTNIMPTGITPIGGDPAGNNPLETPMNIVDCARLGKERHQSAVWVSGVGWQPPECNLDPYARGLESAEETWEHVNRIVEAGRAEMHKRRAIRQERELRREWGIHMDAAIKAADFPRMMFCAKKGALVDYQTSRGVTPLLRAAMEDPHAVNHKPCINDEGAEVTAVSYLLDRPTKRPMIDFETDIGHTALTFSCYHARLLAIESLLDRGCKIDNKVRGGKTALHYAAMNGKAKVVDLLLERGADPSIRDDDGKTPNDWAFERNFSEVLASLSKGRLGNVGVGKAAVGEARIKLPCAWGCGEFLVEGEKKDIHEAICGFRIVKCKFCDTTDLQAREKLEHEAKSCKMRPTACLLCGEEMLAEKVAGHLKSECLNRLARCQFCNEEVRFKAMQHHCTRICKQRKLPCPNDCGEVIPYAKMVMHKRQECPLRRVRCSQGCGQEMWAKNREEHENVHCPEKKEACEHCGTMWKKQQLLDHVLRCDQAPVKCSNVRYGCQWLGKSKLLKKHLDFACDHAYNKSCPLGCALKLRAVEIDEHVKKCERRMTECEICHEPIMVAEIDIHKKYECALRHVPCGQCGDLVLVNDMIRHRELKCKQRSVICTNTGCYMKLRLAEREEHERTTCRRAIVWCRLGCGNTMYLEKRRYHEEELCDYRFVECPLCGEQVRERDKLDHMEIECVRGGQQALLEFHEKEEERLRAEMEEKVAATKAMQDQFARDKATRKKAEEEERNNPTADKNMRLKEKKLEKEQVGEEK</sequence>
<dbReference type="SUPFAM" id="SSF48403">
    <property type="entry name" value="Ankyrin repeat"/>
    <property type="match status" value="3"/>
</dbReference>
<feature type="repeat" description="ANK" evidence="6">
    <location>
        <begin position="284"/>
        <end position="316"/>
    </location>
</feature>
<feature type="zinc finger region" description="TRAF-type" evidence="7">
    <location>
        <begin position="876"/>
        <end position="920"/>
    </location>
</feature>
<feature type="domain" description="TRAF-type" evidence="10">
    <location>
        <begin position="822"/>
        <end position="875"/>
    </location>
</feature>
<feature type="domain" description="TRAF-type" evidence="10">
    <location>
        <begin position="991"/>
        <end position="1046"/>
    </location>
</feature>
<gene>
    <name evidence="11" type="ORF">TrCOL_g3111</name>
</gene>
<evidence type="ECO:0000256" key="8">
    <source>
        <dbReference type="SAM" id="Coils"/>
    </source>
</evidence>
<feature type="zinc finger region" description="TRAF-type" evidence="7">
    <location>
        <begin position="2170"/>
        <end position="2219"/>
    </location>
</feature>
<dbReference type="PRINTS" id="PR01415">
    <property type="entry name" value="ANKYRIN"/>
</dbReference>
<feature type="domain" description="TRAF-type" evidence="10">
    <location>
        <begin position="932"/>
        <end position="977"/>
    </location>
</feature>
<name>A0A9W7G0P5_9STRA</name>
<keyword evidence="5 6" id="KW-0040">ANK repeat</keyword>
<feature type="zinc finger region" description="TRAF-type" evidence="7">
    <location>
        <begin position="2366"/>
        <end position="2411"/>
    </location>
</feature>
<feature type="domain" description="TRAF-type" evidence="10">
    <location>
        <begin position="2170"/>
        <end position="2219"/>
    </location>
</feature>
<dbReference type="PROSITE" id="PS50145">
    <property type="entry name" value="ZF_TRAF"/>
    <property type="match status" value="11"/>
</dbReference>
<dbReference type="GO" id="GO:0008270">
    <property type="term" value="F:zinc ion binding"/>
    <property type="evidence" value="ECO:0007669"/>
    <property type="project" value="UniProtKB-KW"/>
</dbReference>
<feature type="region of interest" description="Disordered" evidence="9">
    <location>
        <begin position="1525"/>
        <end position="1546"/>
    </location>
</feature>
<evidence type="ECO:0000256" key="2">
    <source>
        <dbReference type="ARBA" id="ARBA00022737"/>
    </source>
</evidence>
<evidence type="ECO:0000313" key="12">
    <source>
        <dbReference type="Proteomes" id="UP001165065"/>
    </source>
</evidence>
<evidence type="ECO:0000256" key="6">
    <source>
        <dbReference type="PROSITE-ProRule" id="PRU00023"/>
    </source>
</evidence>
<evidence type="ECO:0000256" key="4">
    <source>
        <dbReference type="ARBA" id="ARBA00022833"/>
    </source>
</evidence>
<dbReference type="EMBL" id="BRYA01000627">
    <property type="protein sequence ID" value="GMI26381.1"/>
    <property type="molecule type" value="Genomic_DNA"/>
</dbReference>
<evidence type="ECO:0000256" key="7">
    <source>
        <dbReference type="PROSITE-ProRule" id="PRU00207"/>
    </source>
</evidence>
<feature type="zinc finger region" description="TRAF-type" evidence="7">
    <location>
        <begin position="2227"/>
        <end position="2272"/>
    </location>
</feature>
<protein>
    <recommendedName>
        <fullName evidence="10">TRAF-type domain-containing protein</fullName>
    </recommendedName>
</protein>
<dbReference type="InterPro" id="IPR013083">
    <property type="entry name" value="Znf_RING/FYVE/PHD"/>
</dbReference>
<keyword evidence="12" id="KW-1185">Reference proteome</keyword>
<feature type="compositionally biased region" description="Basic and acidic residues" evidence="9">
    <location>
        <begin position="1525"/>
        <end position="1545"/>
    </location>
</feature>
<reference evidence="12" key="1">
    <citation type="journal article" date="2023" name="Commun. Biol.">
        <title>Genome analysis of Parmales, the sister group of diatoms, reveals the evolutionary specialization of diatoms from phago-mixotrophs to photoautotrophs.</title>
        <authorList>
            <person name="Ban H."/>
            <person name="Sato S."/>
            <person name="Yoshikawa S."/>
            <person name="Yamada K."/>
            <person name="Nakamura Y."/>
            <person name="Ichinomiya M."/>
            <person name="Sato N."/>
            <person name="Blanc-Mathieu R."/>
            <person name="Endo H."/>
            <person name="Kuwata A."/>
            <person name="Ogata H."/>
        </authorList>
    </citation>
    <scope>NUCLEOTIDE SEQUENCE [LARGE SCALE GENOMIC DNA]</scope>
</reference>
<feature type="repeat" description="ANK" evidence="6">
    <location>
        <begin position="1996"/>
        <end position="2028"/>
    </location>
</feature>
<dbReference type="PROSITE" id="PS50297">
    <property type="entry name" value="ANK_REP_REGION"/>
    <property type="match status" value="2"/>
</dbReference>
<accession>A0A9W7G0P5</accession>
<feature type="domain" description="TRAF-type" evidence="10">
    <location>
        <begin position="876"/>
        <end position="920"/>
    </location>
</feature>
<feature type="region of interest" description="Disordered" evidence="9">
    <location>
        <begin position="2482"/>
        <end position="2532"/>
    </location>
</feature>
<dbReference type="Proteomes" id="UP001165065">
    <property type="component" value="Unassembled WGS sequence"/>
</dbReference>
<feature type="zinc finger region" description="TRAF-type" evidence="7">
    <location>
        <begin position="2117"/>
        <end position="2169"/>
    </location>
</feature>
<dbReference type="PANTHER" id="PTHR24198:SF165">
    <property type="entry name" value="ANKYRIN REPEAT-CONTAINING PROTEIN-RELATED"/>
    <property type="match status" value="1"/>
</dbReference>
<keyword evidence="1 7" id="KW-0479">Metal-binding</keyword>
<dbReference type="Gene3D" id="3.30.40.10">
    <property type="entry name" value="Zinc/RING finger domain, C3HC4 (zinc finger)"/>
    <property type="match status" value="13"/>
</dbReference>
<evidence type="ECO:0000256" key="3">
    <source>
        <dbReference type="ARBA" id="ARBA00022771"/>
    </source>
</evidence>
<evidence type="ECO:0000313" key="11">
    <source>
        <dbReference type="EMBL" id="GMI26381.1"/>
    </source>
</evidence>
<feature type="domain" description="TRAF-type" evidence="10">
    <location>
        <begin position="1052"/>
        <end position="1103"/>
    </location>
</feature>
<dbReference type="Pfam" id="PF12796">
    <property type="entry name" value="Ank_2"/>
    <property type="match status" value="4"/>
</dbReference>
<feature type="compositionally biased region" description="Low complexity" evidence="9">
    <location>
        <begin position="1422"/>
        <end position="1432"/>
    </location>
</feature>
<dbReference type="SMART" id="SM00248">
    <property type="entry name" value="ANK"/>
    <property type="match status" value="15"/>
</dbReference>
<feature type="zinc finger region" description="TRAF-type" evidence="7">
    <location>
        <begin position="932"/>
        <end position="977"/>
    </location>
</feature>
<feature type="repeat" description="ANK" evidence="6">
    <location>
        <begin position="1659"/>
        <end position="1691"/>
    </location>
</feature>
<keyword evidence="3 7" id="KW-0863">Zinc-finger</keyword>
<keyword evidence="8" id="KW-0175">Coiled coil</keyword>
<feature type="region of interest" description="Disordered" evidence="9">
    <location>
        <begin position="1415"/>
        <end position="1448"/>
    </location>
</feature>
<dbReference type="InterPro" id="IPR036770">
    <property type="entry name" value="Ankyrin_rpt-contain_sf"/>
</dbReference>
<dbReference type="InterPro" id="IPR001293">
    <property type="entry name" value="Znf_TRAF"/>
</dbReference>
<proteinExistence type="predicted"/>
<dbReference type="InterPro" id="IPR002110">
    <property type="entry name" value="Ankyrin_rpt"/>
</dbReference>
<feature type="domain" description="TRAF-type" evidence="10">
    <location>
        <begin position="2117"/>
        <end position="2169"/>
    </location>
</feature>
<feature type="zinc finger region" description="TRAF-type" evidence="7">
    <location>
        <begin position="822"/>
        <end position="875"/>
    </location>
</feature>
<feature type="zinc finger region" description="TRAF-type" evidence="7">
    <location>
        <begin position="991"/>
        <end position="1046"/>
    </location>
</feature>
<feature type="zinc finger region" description="TRAF-type" evidence="7">
    <location>
        <begin position="479"/>
        <end position="534"/>
    </location>
</feature>
<feature type="coiled-coil region" evidence="8">
    <location>
        <begin position="1295"/>
        <end position="1326"/>
    </location>
</feature>